<proteinExistence type="predicted"/>
<comment type="caution">
    <text evidence="1">The sequence shown here is derived from an EMBL/GenBank/DDBJ whole genome shotgun (WGS) entry which is preliminary data.</text>
</comment>
<protein>
    <submittedName>
        <fullName evidence="1">Uncharacterized protein</fullName>
    </submittedName>
</protein>
<organism evidence="1 2">
    <name type="scientific">Myotis myotis</name>
    <name type="common">Greater mouse-eared bat</name>
    <name type="synonym">Vespertilio myotis</name>
    <dbReference type="NCBI Taxonomy" id="51298"/>
    <lineage>
        <taxon>Eukaryota</taxon>
        <taxon>Metazoa</taxon>
        <taxon>Chordata</taxon>
        <taxon>Craniata</taxon>
        <taxon>Vertebrata</taxon>
        <taxon>Euteleostomi</taxon>
        <taxon>Mammalia</taxon>
        <taxon>Eutheria</taxon>
        <taxon>Laurasiatheria</taxon>
        <taxon>Chiroptera</taxon>
        <taxon>Yangochiroptera</taxon>
        <taxon>Vespertilionidae</taxon>
        <taxon>Myotis</taxon>
    </lineage>
</organism>
<keyword evidence="2" id="KW-1185">Reference proteome</keyword>
<dbReference type="EMBL" id="JABWUV010000003">
    <property type="protein sequence ID" value="KAF6369301.1"/>
    <property type="molecule type" value="Genomic_DNA"/>
</dbReference>
<dbReference type="AlphaFoldDB" id="A0A7J7Z530"/>
<evidence type="ECO:0000313" key="1">
    <source>
        <dbReference type="EMBL" id="KAF6369301.1"/>
    </source>
</evidence>
<dbReference type="Proteomes" id="UP000527355">
    <property type="component" value="Unassembled WGS sequence"/>
</dbReference>
<evidence type="ECO:0000313" key="2">
    <source>
        <dbReference type="Proteomes" id="UP000527355"/>
    </source>
</evidence>
<accession>A0A7J7Z530</accession>
<name>A0A7J7Z530_MYOMY</name>
<sequence>MTGPGELGAVSSGLVRTLPCPPAVPQQTSHFHFPREATRPNKPEQGLSVCTGASLICCLVSSFKCVWGQEKIAPAMTQARPSFWGGRLGESRFASGSVLGLPTSPPCVRLVFGRQSAAMPGQHQFKPCQESAPLPGSVL</sequence>
<reference evidence="1 2" key="1">
    <citation type="journal article" date="2020" name="Nature">
        <title>Six reference-quality genomes reveal evolution of bat adaptations.</title>
        <authorList>
            <person name="Jebb D."/>
            <person name="Huang Z."/>
            <person name="Pippel M."/>
            <person name="Hughes G.M."/>
            <person name="Lavrichenko K."/>
            <person name="Devanna P."/>
            <person name="Winkler S."/>
            <person name="Jermiin L.S."/>
            <person name="Skirmuntt E.C."/>
            <person name="Katzourakis A."/>
            <person name="Burkitt-Gray L."/>
            <person name="Ray D.A."/>
            <person name="Sullivan K.A.M."/>
            <person name="Roscito J.G."/>
            <person name="Kirilenko B.M."/>
            <person name="Davalos L.M."/>
            <person name="Corthals A.P."/>
            <person name="Power M.L."/>
            <person name="Jones G."/>
            <person name="Ransome R.D."/>
            <person name="Dechmann D.K.N."/>
            <person name="Locatelli A.G."/>
            <person name="Puechmaille S.J."/>
            <person name="Fedrigo O."/>
            <person name="Jarvis E.D."/>
            <person name="Hiller M."/>
            <person name="Vernes S.C."/>
            <person name="Myers E.W."/>
            <person name="Teeling E.C."/>
        </authorList>
    </citation>
    <scope>NUCLEOTIDE SEQUENCE [LARGE SCALE GENOMIC DNA]</scope>
    <source>
        <strain evidence="1">MMyoMyo1</strain>
        <tissue evidence="1">Flight muscle</tissue>
    </source>
</reference>
<gene>
    <name evidence="1" type="ORF">mMyoMyo1_010667</name>
</gene>